<feature type="non-terminal residue" evidence="2">
    <location>
        <position position="1"/>
    </location>
</feature>
<keyword evidence="1" id="KW-0812">Transmembrane</keyword>
<feature type="non-terminal residue" evidence="2">
    <location>
        <position position="95"/>
    </location>
</feature>
<proteinExistence type="predicted"/>
<gene>
    <name evidence="2" type="ORF">PENTCL1PPCAC_2436</name>
</gene>
<evidence type="ECO:0000256" key="1">
    <source>
        <dbReference type="SAM" id="Phobius"/>
    </source>
</evidence>
<evidence type="ECO:0008006" key="4">
    <source>
        <dbReference type="Google" id="ProtNLM"/>
    </source>
</evidence>
<sequence>TFLGGVMLVSHVSKMILLWQHINYSDVHLEMVAQLFYPLYCICLSFLTISTSVEPSIEKTKLTTIFVISTIVPFSGYSIPIPLHSEPSANIEMLV</sequence>
<reference evidence="2" key="1">
    <citation type="submission" date="2023-10" db="EMBL/GenBank/DDBJ databases">
        <title>Genome assembly of Pristionchus species.</title>
        <authorList>
            <person name="Yoshida K."/>
            <person name="Sommer R.J."/>
        </authorList>
    </citation>
    <scope>NUCLEOTIDE SEQUENCE</scope>
    <source>
        <strain evidence="2">RS0144</strain>
    </source>
</reference>
<name>A0AAV5SAH8_9BILA</name>
<keyword evidence="1" id="KW-1133">Transmembrane helix</keyword>
<organism evidence="2 3">
    <name type="scientific">Pristionchus entomophagus</name>
    <dbReference type="NCBI Taxonomy" id="358040"/>
    <lineage>
        <taxon>Eukaryota</taxon>
        <taxon>Metazoa</taxon>
        <taxon>Ecdysozoa</taxon>
        <taxon>Nematoda</taxon>
        <taxon>Chromadorea</taxon>
        <taxon>Rhabditida</taxon>
        <taxon>Rhabditina</taxon>
        <taxon>Diplogasteromorpha</taxon>
        <taxon>Diplogasteroidea</taxon>
        <taxon>Neodiplogasteridae</taxon>
        <taxon>Pristionchus</taxon>
    </lineage>
</organism>
<keyword evidence="1" id="KW-0472">Membrane</keyword>
<dbReference type="EMBL" id="BTSX01000001">
    <property type="protein sequence ID" value="GMS80261.1"/>
    <property type="molecule type" value="Genomic_DNA"/>
</dbReference>
<dbReference type="AlphaFoldDB" id="A0AAV5SAH8"/>
<dbReference type="Proteomes" id="UP001432027">
    <property type="component" value="Unassembled WGS sequence"/>
</dbReference>
<comment type="caution">
    <text evidence="2">The sequence shown here is derived from an EMBL/GenBank/DDBJ whole genome shotgun (WGS) entry which is preliminary data.</text>
</comment>
<evidence type="ECO:0000313" key="3">
    <source>
        <dbReference type="Proteomes" id="UP001432027"/>
    </source>
</evidence>
<protein>
    <recommendedName>
        <fullName evidence="4">G protein-coupled receptor</fullName>
    </recommendedName>
</protein>
<evidence type="ECO:0000313" key="2">
    <source>
        <dbReference type="EMBL" id="GMS80261.1"/>
    </source>
</evidence>
<feature type="transmembrane region" description="Helical" evidence="1">
    <location>
        <begin position="65"/>
        <end position="83"/>
    </location>
</feature>
<feature type="transmembrane region" description="Helical" evidence="1">
    <location>
        <begin position="35"/>
        <end position="53"/>
    </location>
</feature>
<keyword evidence="3" id="KW-1185">Reference proteome</keyword>
<accession>A0AAV5SAH8</accession>